<dbReference type="Pfam" id="PF00566">
    <property type="entry name" value="RabGAP-TBC"/>
    <property type="match status" value="1"/>
</dbReference>
<feature type="compositionally biased region" description="Low complexity" evidence="2">
    <location>
        <begin position="238"/>
        <end position="284"/>
    </location>
</feature>
<dbReference type="Pfam" id="PF15413">
    <property type="entry name" value="PH_11"/>
    <property type="match status" value="1"/>
</dbReference>
<keyword evidence="1" id="KW-0175">Coiled coil</keyword>
<feature type="compositionally biased region" description="Gly residues" evidence="2">
    <location>
        <begin position="398"/>
        <end position="422"/>
    </location>
</feature>
<feature type="compositionally biased region" description="Low complexity" evidence="2">
    <location>
        <begin position="52"/>
        <end position="71"/>
    </location>
</feature>
<feature type="compositionally biased region" description="Low complexity" evidence="2">
    <location>
        <begin position="1"/>
        <end position="20"/>
    </location>
</feature>
<feature type="coiled-coil region" evidence="1">
    <location>
        <begin position="533"/>
        <end position="657"/>
    </location>
</feature>
<dbReference type="SUPFAM" id="SSF47923">
    <property type="entry name" value="Ypt/Rab-GAP domain of gyp1p"/>
    <property type="match status" value="2"/>
</dbReference>
<dbReference type="GO" id="GO:0005096">
    <property type="term" value="F:GTPase activator activity"/>
    <property type="evidence" value="ECO:0007669"/>
    <property type="project" value="TreeGrafter"/>
</dbReference>
<reference evidence="6" key="1">
    <citation type="submission" date="2011-02" db="EMBL/GenBank/DDBJ databases">
        <title>The Genome Sequence of Capsaspora owczarzaki ATCC 30864.</title>
        <authorList>
            <person name="Russ C."/>
            <person name="Cuomo C."/>
            <person name="Burger G."/>
            <person name="Gray M.W."/>
            <person name="Holland P.W.H."/>
            <person name="King N."/>
            <person name="Lang F.B.F."/>
            <person name="Roger A.J."/>
            <person name="Ruiz-Trillo I."/>
            <person name="Young S.K."/>
            <person name="Zeng Q."/>
            <person name="Gargeya S."/>
            <person name="Alvarado L."/>
            <person name="Berlin A."/>
            <person name="Chapman S.B."/>
            <person name="Chen Z."/>
            <person name="Freedman E."/>
            <person name="Gellesch M."/>
            <person name="Goldberg J."/>
            <person name="Griggs A."/>
            <person name="Gujja S."/>
            <person name="Heilman E."/>
            <person name="Heiman D."/>
            <person name="Howarth C."/>
            <person name="Mehta T."/>
            <person name="Neiman D."/>
            <person name="Pearson M."/>
            <person name="Roberts A."/>
            <person name="Saif S."/>
            <person name="Shea T."/>
            <person name="Shenoy N."/>
            <person name="Sisk P."/>
            <person name="Stolte C."/>
            <person name="Sykes S."/>
            <person name="White J."/>
            <person name="Yandava C."/>
            <person name="Haas B."/>
            <person name="Nusbaum C."/>
            <person name="Birren B."/>
        </authorList>
    </citation>
    <scope>NUCLEOTIDE SEQUENCE</scope>
    <source>
        <strain evidence="6">ATCC 30864</strain>
    </source>
</reference>
<feature type="compositionally biased region" description="Low complexity" evidence="2">
    <location>
        <begin position="115"/>
        <end position="125"/>
    </location>
</feature>
<dbReference type="Gene3D" id="1.10.472.80">
    <property type="entry name" value="Ypt/Rab-GAP domain of gyp1p, domain 3"/>
    <property type="match status" value="1"/>
</dbReference>
<accession>A0A0D2UEA3</accession>
<evidence type="ECO:0000256" key="2">
    <source>
        <dbReference type="SAM" id="MobiDB-lite"/>
    </source>
</evidence>
<dbReference type="PROSITE" id="PS50086">
    <property type="entry name" value="TBC_RABGAP"/>
    <property type="match status" value="1"/>
</dbReference>
<proteinExistence type="predicted"/>
<dbReference type="InterPro" id="IPR035969">
    <property type="entry name" value="Rab-GAP_TBC_sf"/>
</dbReference>
<feature type="compositionally biased region" description="Low complexity" evidence="2">
    <location>
        <begin position="326"/>
        <end position="351"/>
    </location>
</feature>
<dbReference type="InterPro" id="IPR000195">
    <property type="entry name" value="Rab-GAP-TBC_dom"/>
</dbReference>
<dbReference type="Gene3D" id="1.10.8.270">
    <property type="entry name" value="putative rabgap domain of human tbc1 domain family member 14 like domains"/>
    <property type="match status" value="1"/>
</dbReference>
<feature type="compositionally biased region" description="Pro residues" evidence="2">
    <location>
        <begin position="104"/>
        <end position="114"/>
    </location>
</feature>
<feature type="region of interest" description="Disordered" evidence="2">
    <location>
        <begin position="1117"/>
        <end position="1150"/>
    </location>
</feature>
<protein>
    <submittedName>
        <fullName evidence="5">Uncharacterized protein</fullName>
    </submittedName>
</protein>
<dbReference type="eggNOG" id="KOG2058">
    <property type="taxonomic scope" value="Eukaryota"/>
</dbReference>
<dbReference type="PhylomeDB" id="A0A0D2UEA3"/>
<dbReference type="OrthoDB" id="294251at2759"/>
<evidence type="ECO:0000256" key="1">
    <source>
        <dbReference type="SAM" id="Coils"/>
    </source>
</evidence>
<organism evidence="5 6">
    <name type="scientific">Capsaspora owczarzaki (strain ATCC 30864)</name>
    <dbReference type="NCBI Taxonomy" id="595528"/>
    <lineage>
        <taxon>Eukaryota</taxon>
        <taxon>Filasterea</taxon>
        <taxon>Capsaspora</taxon>
    </lineage>
</organism>
<evidence type="ECO:0000259" key="4">
    <source>
        <dbReference type="PROSITE" id="PS50086"/>
    </source>
</evidence>
<dbReference type="InterPro" id="IPR011993">
    <property type="entry name" value="PH-like_dom_sf"/>
</dbReference>
<evidence type="ECO:0000259" key="3">
    <source>
        <dbReference type="PROSITE" id="PS50003"/>
    </source>
</evidence>
<dbReference type="GO" id="GO:0031267">
    <property type="term" value="F:small GTPase binding"/>
    <property type="evidence" value="ECO:0007669"/>
    <property type="project" value="TreeGrafter"/>
</dbReference>
<feature type="region of interest" description="Disordered" evidence="2">
    <location>
        <begin position="326"/>
        <end position="384"/>
    </location>
</feature>
<dbReference type="InterPro" id="IPR050302">
    <property type="entry name" value="Rab_GAP_TBC_domain"/>
</dbReference>
<dbReference type="InParanoid" id="A0A0D2UEA3"/>
<dbReference type="SMART" id="SM00233">
    <property type="entry name" value="PH"/>
    <property type="match status" value="1"/>
</dbReference>
<gene>
    <name evidence="5" type="ORF">CAOG_004244</name>
</gene>
<feature type="region of interest" description="Disordered" evidence="2">
    <location>
        <begin position="398"/>
        <end position="453"/>
    </location>
</feature>
<feature type="region of interest" description="Disordered" evidence="2">
    <location>
        <begin position="238"/>
        <end position="313"/>
    </location>
</feature>
<feature type="domain" description="Rab-GAP TBC" evidence="4">
    <location>
        <begin position="779"/>
        <end position="973"/>
    </location>
</feature>
<dbReference type="Proteomes" id="UP000008743">
    <property type="component" value="Unassembled WGS sequence"/>
</dbReference>
<dbReference type="SMART" id="SM00164">
    <property type="entry name" value="TBC"/>
    <property type="match status" value="1"/>
</dbReference>
<dbReference type="PROSITE" id="PS50003">
    <property type="entry name" value="PH_DOMAIN"/>
    <property type="match status" value="1"/>
</dbReference>
<dbReference type="FunFam" id="1.10.472.80:FF:000018">
    <property type="entry name" value="TBC1 domain family member 2B"/>
    <property type="match status" value="1"/>
</dbReference>
<sequence>MLKQTGLQAAGPSASSPLAGVTGVDTAVDEHLSLATAQSRIGYRQQDGQGAAAGPPSAVPSAALSSSSRSASLEEPTLDMSAAMMSAVAGMVAMPISTQTLEPTSPPLSPPPLAAQPALASGSSSEHPSIHGWLNKLGAKGLVKTWKTRWMVFQPFSCQLHYYESPKDVYPLGTIDISNATFTIDNDANKHSDSGHFSINTEARRYILAARDKETMLGWLGSLQEERQRYQARIQSNTNTTATTPPAPVSAAASLAPTQAAVSPEPALAPSGTALPPSTATTAPPARPSLGTVSPSGSPASERRGPPPRPLPYAVYLENSIAAAAETGSSASSSTEAPPQVTTAQPTPSAPGSGADATSTAAPVALEPAPSAPPSVSTASTSSSNRWFSSLKLKTALGGSGSATGSGSGFGSGAGSGSGSGVGSASSSPGNVSHPATPGSAQRKASDTTDSKPFQRFGFSIKLGKSTDSATIESLRDELAQAEKDISVREEVLQSLYQSIKELDAERQSRAALDRCASDKEKEELLVVRDRRVMELESNIHEMSNERDTARAEADAARARIAALEEQLLAISDTLVERDREIVSLSDKTIDRHQFQTAQAEIRKLREENTALAERNSFLTSENNAVIQFRTDNDRTIARQQKKIAQLEGDLSRARSSYYALLQRLPASQAGTASSGLGSEGGGGIADLDPTLPAFAEPSDAPNDAALDSLGQYDQYGFLEPSSSDALGSLIKHSKKQVATQSESLQETRLQRWNRYMQTHSGKPIDPNAKELKSLVRSGIPEEFRTEIWLECIERLTGDDRRMMGAGHYFKLLESNVRKQSRATQQIELDLLRTLPLNVNYSTPTAPGIANLRRVLVAYSWHNPQVGYCQGMNLIAAILLLHLNEEDSFWGLVALIEHVMPPDYYNASLIASQADQRVLRDLLQEKCPRLFAHLDKLKIDLTMITFNWFLTLFVDALSPEVLFRVWDTFFLEGNKVLFRYALGLLRVNEKTLLAMDDSLAIFNYLKNLSTKSFDPDVLWKASFPDLNPFPKSKIAQRRQHHLTMVKNEVNDLERNRADYIRRKARAEIEAQERLRTQRLHEEEQEMLNSQQQQFQHNAAILEQETTATTTAAAAATAATVTSSPERASFTTSIAGATSPPLPSSPTALRTTMPFLTSPLKTAPTLAVTQSDGSSIAQPTPALLDGAEHDQTLRDELAHATSTALLTSQFGLE</sequence>
<feature type="region of interest" description="Disordered" evidence="2">
    <location>
        <begin position="1"/>
        <end position="21"/>
    </location>
</feature>
<keyword evidence="6" id="KW-1185">Reference proteome</keyword>
<dbReference type="Gene3D" id="2.30.29.30">
    <property type="entry name" value="Pleckstrin-homology domain (PH domain)/Phosphotyrosine-binding domain (PTB)"/>
    <property type="match status" value="1"/>
</dbReference>
<evidence type="ECO:0000313" key="6">
    <source>
        <dbReference type="Proteomes" id="UP000008743"/>
    </source>
</evidence>
<name>A0A0D2UEA3_CAPO3</name>
<evidence type="ECO:0000313" key="5">
    <source>
        <dbReference type="EMBL" id="KJE93456.1"/>
    </source>
</evidence>
<feature type="coiled-coil region" evidence="1">
    <location>
        <begin position="465"/>
        <end position="492"/>
    </location>
</feature>
<feature type="compositionally biased region" description="Polar residues" evidence="2">
    <location>
        <begin position="1122"/>
        <end position="1135"/>
    </location>
</feature>
<dbReference type="SUPFAM" id="SSF50729">
    <property type="entry name" value="PH domain-like"/>
    <property type="match status" value="1"/>
</dbReference>
<dbReference type="Gene3D" id="1.10.10.750">
    <property type="entry name" value="Ypt/Rab-GAP domain of gyp1p, domain 1"/>
    <property type="match status" value="1"/>
</dbReference>
<dbReference type="InterPro" id="IPR001849">
    <property type="entry name" value="PH_domain"/>
</dbReference>
<feature type="region of interest" description="Disordered" evidence="2">
    <location>
        <begin position="45"/>
        <end position="75"/>
    </location>
</feature>
<feature type="domain" description="PH" evidence="3">
    <location>
        <begin position="127"/>
        <end position="228"/>
    </location>
</feature>
<dbReference type="FunFam" id="1.10.8.270:FF:000026">
    <property type="entry name" value="TBC (Tre-2/Bub2/Cdc16) domain family"/>
    <property type="match status" value="1"/>
</dbReference>
<feature type="region of interest" description="Disordered" evidence="2">
    <location>
        <begin position="99"/>
        <end position="125"/>
    </location>
</feature>
<dbReference type="STRING" id="595528.A0A0D2UEA3"/>
<dbReference type="RefSeq" id="XP_004348069.2">
    <property type="nucleotide sequence ID" value="XM_004348019.2"/>
</dbReference>
<feature type="compositionally biased region" description="Low complexity" evidence="2">
    <location>
        <begin position="361"/>
        <end position="384"/>
    </location>
</feature>
<dbReference type="EMBL" id="KE346365">
    <property type="protein sequence ID" value="KJE93456.1"/>
    <property type="molecule type" value="Genomic_DNA"/>
</dbReference>
<dbReference type="AlphaFoldDB" id="A0A0D2UEA3"/>
<dbReference type="PANTHER" id="PTHR47219">
    <property type="entry name" value="RAB GTPASE-ACTIVATING PROTEIN 1-LIKE"/>
    <property type="match status" value="1"/>
</dbReference>
<feature type="region of interest" description="Disordered" evidence="2">
    <location>
        <begin position="670"/>
        <end position="707"/>
    </location>
</feature>
<dbReference type="PANTHER" id="PTHR47219:SF20">
    <property type="entry name" value="TBC1 DOMAIN FAMILY MEMBER 2B"/>
    <property type="match status" value="1"/>
</dbReference>
<feature type="coiled-coil region" evidence="1">
    <location>
        <begin position="1042"/>
        <end position="1069"/>
    </location>
</feature>